<dbReference type="PANTHER" id="PTHR11347">
    <property type="entry name" value="CYCLIC NUCLEOTIDE PHOSPHODIESTERASE"/>
    <property type="match status" value="1"/>
</dbReference>
<dbReference type="GO" id="GO:0004115">
    <property type="term" value="F:3',5'-cyclic-AMP phosphodiesterase activity"/>
    <property type="evidence" value="ECO:0007669"/>
    <property type="project" value="UniProtKB-EC"/>
</dbReference>
<evidence type="ECO:0000256" key="3">
    <source>
        <dbReference type="ARBA" id="ARBA00006437"/>
    </source>
</evidence>
<organism evidence="13 14">
    <name type="scientific">Cotesia congregata</name>
    <name type="common">Parasitoid wasp</name>
    <name type="synonym">Apanteles congregatus</name>
    <dbReference type="NCBI Taxonomy" id="51543"/>
    <lineage>
        <taxon>Eukaryota</taxon>
        <taxon>Metazoa</taxon>
        <taxon>Ecdysozoa</taxon>
        <taxon>Arthropoda</taxon>
        <taxon>Hexapoda</taxon>
        <taxon>Insecta</taxon>
        <taxon>Pterygota</taxon>
        <taxon>Neoptera</taxon>
        <taxon>Endopterygota</taxon>
        <taxon>Hymenoptera</taxon>
        <taxon>Apocrita</taxon>
        <taxon>Ichneumonoidea</taxon>
        <taxon>Braconidae</taxon>
        <taxon>Microgastrinae</taxon>
        <taxon>Cotesia</taxon>
    </lineage>
</organism>
<comment type="cofactor">
    <cofactor evidence="1">
        <name>a divalent metal cation</name>
        <dbReference type="ChEBI" id="CHEBI:60240"/>
    </cofactor>
</comment>
<gene>
    <name evidence="13" type="ORF">HICCMSTLAB_LOCUS10011</name>
</gene>
<dbReference type="InterPro" id="IPR008978">
    <property type="entry name" value="HSP20-like_chaperone"/>
</dbReference>
<dbReference type="Pfam" id="PF00011">
    <property type="entry name" value="HSP20"/>
    <property type="match status" value="1"/>
</dbReference>
<keyword evidence="14" id="KW-1185">Reference proteome</keyword>
<dbReference type="PROSITE" id="PS50112">
    <property type="entry name" value="PAS"/>
    <property type="match status" value="1"/>
</dbReference>
<name>A0A8J2HLG3_COTCN</name>
<dbReference type="Pfam" id="PF00233">
    <property type="entry name" value="PDEase_I"/>
    <property type="match status" value="1"/>
</dbReference>
<keyword evidence="5" id="KW-0479">Metal-binding</keyword>
<dbReference type="AlphaFoldDB" id="A0A8J2HLG3"/>
<evidence type="ECO:0000256" key="7">
    <source>
        <dbReference type="ARBA" id="ARBA00023149"/>
    </source>
</evidence>
<dbReference type="GO" id="GO:0006198">
    <property type="term" value="P:cAMP catabolic process"/>
    <property type="evidence" value="ECO:0007669"/>
    <property type="project" value="UniProtKB-UniPathway"/>
</dbReference>
<dbReference type="InterPro" id="IPR036971">
    <property type="entry name" value="PDEase_catalytic_dom_sf"/>
</dbReference>
<dbReference type="OrthoDB" id="189220at2759"/>
<proteinExistence type="inferred from homology"/>
<feature type="domain" description="PAS" evidence="11">
    <location>
        <begin position="216"/>
        <end position="286"/>
    </location>
</feature>
<dbReference type="Pfam" id="PF13426">
    <property type="entry name" value="PAS_9"/>
    <property type="match status" value="1"/>
</dbReference>
<dbReference type="SUPFAM" id="SSF49764">
    <property type="entry name" value="HSP20-like chaperones"/>
    <property type="match status" value="1"/>
</dbReference>
<dbReference type="SMART" id="SM00091">
    <property type="entry name" value="PAS"/>
    <property type="match status" value="1"/>
</dbReference>
<dbReference type="SUPFAM" id="SSF55785">
    <property type="entry name" value="PYP-like sensor domain (PAS domain)"/>
    <property type="match status" value="1"/>
</dbReference>
<dbReference type="GO" id="GO:0007165">
    <property type="term" value="P:signal transduction"/>
    <property type="evidence" value="ECO:0007669"/>
    <property type="project" value="InterPro"/>
</dbReference>
<dbReference type="InterPro" id="IPR035965">
    <property type="entry name" value="PAS-like_dom_sf"/>
</dbReference>
<evidence type="ECO:0000256" key="8">
    <source>
        <dbReference type="PROSITE-ProRule" id="PRU00285"/>
    </source>
</evidence>
<dbReference type="SUPFAM" id="SSF109604">
    <property type="entry name" value="HD-domain/PDEase-like"/>
    <property type="match status" value="1"/>
</dbReference>
<evidence type="ECO:0000313" key="14">
    <source>
        <dbReference type="Proteomes" id="UP000786811"/>
    </source>
</evidence>
<dbReference type="CDD" id="cd06526">
    <property type="entry name" value="metazoan_ACD"/>
    <property type="match status" value="1"/>
</dbReference>
<comment type="caution">
    <text evidence="13">The sequence shown here is derived from an EMBL/GenBank/DDBJ whole genome shotgun (WGS) entry which is preliminary data.</text>
</comment>
<dbReference type="InterPro" id="IPR057304">
    <property type="entry name" value="PDE8-like_REC_N"/>
</dbReference>
<protein>
    <recommendedName>
        <fullName evidence="4">3',5'-cyclic-AMP phosphodiesterase</fullName>
        <ecNumber evidence="4">3.1.4.53</ecNumber>
    </recommendedName>
</protein>
<keyword evidence="6" id="KW-0378">Hydrolase</keyword>
<evidence type="ECO:0000256" key="4">
    <source>
        <dbReference type="ARBA" id="ARBA00012276"/>
    </source>
</evidence>
<dbReference type="Gene3D" id="2.60.40.790">
    <property type="match status" value="1"/>
</dbReference>
<dbReference type="EC" id="3.1.4.53" evidence="4"/>
<dbReference type="PROSITE" id="PS51845">
    <property type="entry name" value="PDEASE_I_2"/>
    <property type="match status" value="1"/>
</dbReference>
<evidence type="ECO:0000259" key="11">
    <source>
        <dbReference type="PROSITE" id="PS50112"/>
    </source>
</evidence>
<accession>A0A8J2HLG3</accession>
<dbReference type="FunFam" id="1.10.1300.10:FF:000002">
    <property type="entry name" value="Phosphodiesterase"/>
    <property type="match status" value="1"/>
</dbReference>
<dbReference type="CDD" id="cd00077">
    <property type="entry name" value="HDc"/>
    <property type="match status" value="1"/>
</dbReference>
<dbReference type="Proteomes" id="UP000786811">
    <property type="component" value="Unassembled WGS sequence"/>
</dbReference>
<keyword evidence="7" id="KW-0114">cAMP</keyword>
<evidence type="ECO:0000256" key="1">
    <source>
        <dbReference type="ARBA" id="ARBA00001968"/>
    </source>
</evidence>
<comment type="similarity">
    <text evidence="8 9">Belongs to the small heat shock protein (HSP20) family.</text>
</comment>
<feature type="domain" description="PDEase" evidence="12">
    <location>
        <begin position="397"/>
        <end position="737"/>
    </location>
</feature>
<dbReference type="Pfam" id="PF23198">
    <property type="entry name" value="PDE8A_N"/>
    <property type="match status" value="1"/>
</dbReference>
<evidence type="ECO:0000259" key="12">
    <source>
        <dbReference type="PROSITE" id="PS51845"/>
    </source>
</evidence>
<evidence type="ECO:0000256" key="5">
    <source>
        <dbReference type="ARBA" id="ARBA00022723"/>
    </source>
</evidence>
<reference evidence="13" key="1">
    <citation type="submission" date="2021-04" db="EMBL/GenBank/DDBJ databases">
        <authorList>
            <person name="Chebbi M.A.C M."/>
        </authorList>
    </citation>
    <scope>NUCLEOTIDE SEQUENCE</scope>
</reference>
<dbReference type="GO" id="GO:0009408">
    <property type="term" value="P:response to heat"/>
    <property type="evidence" value="ECO:0007669"/>
    <property type="project" value="UniProtKB-ARBA"/>
</dbReference>
<dbReference type="CDD" id="cd00130">
    <property type="entry name" value="PAS"/>
    <property type="match status" value="1"/>
</dbReference>
<dbReference type="PRINTS" id="PR00299">
    <property type="entry name" value="ACRYSTALLIN"/>
</dbReference>
<dbReference type="InterPro" id="IPR002073">
    <property type="entry name" value="PDEase_catalytic_dom"/>
</dbReference>
<dbReference type="Gene3D" id="3.30.450.20">
    <property type="entry name" value="PAS domain"/>
    <property type="match status" value="1"/>
</dbReference>
<sequence length="924" mass="106168">MDPYDNYYHLSAKNEDQIQGLIANGDLQSLDQTQEVDWIEKSNFEPSFPDEDDVEYTIPKGPQDFKSTLSIGALSQVVKILLIFPRDDQQLEVLSTVARNLGWSVSIAKNAEQAVEIFQNRYHELIIIDRRGHRAPEADTICQAIRSTNYHHSSVILALVKKSFFTTTDNEKIMTLDLLNIGYSRAMMECSHDIMLSNQLIGIYVSEIQPRLQLAAAHALYVAMDRCKDMVHITDEHHIVRFVNKASEKLLGYQYDEILGSNLSEIITHENFVLMDQQLQRGREFEAQRRSSLQKLNNLPLESPITKVMTLLTNAMTEINAANPEIATQIDRAIETLKATELYRPYLKEDTKITNDPVASDLVEALLSKPSHYIRDGRRSSNDSMRSVTMKLGNSISHRTLTKNLQGPREIDKLLDRSLDWDFDIFSLEVLTERRPLVHLGMNLMCRYNVPAKLNCDETILRNWLSVIEYKYHLDNSYHNSTHAADVLQATARFMQSERLQMVLEPLDEVAALIAAAAHDVDHPGKSSQFLCNADNKLAILYNDISVLESHHAALTFKLTLSDDNVNIFKNLEKETYKIIRQNIIDMILATEMTKHFEHLAKFVNICSGTGSDEYYSDGIDMVTLLQPENVTLVKIMMIKCADVSNPTRPLRCCIEWAKRIAQEYFDQTDEEKKQKMPVVMPLFDRNTCSIPKSQIGFVDYIINDMIEAWDAFIDMPEIVTHMKQNYDKWKEYHNMSVVPLMYRDWWDDFDRPVSRLIDQHFGSALSRDDLFSTWNINRPRSVFPTSMYYRPWRNLARSNSSGASTIQCDKDKFEVILDVQQFSPDEIVVKTVDNNVIVEAKHEEKKDEHGYISRHFIRRYILPSCHDPLEVTSSLSSDGVLTITAPKKLLSPNSNERIVNIVKTGEPATKNEEIRHIVTTEEN</sequence>
<dbReference type="InterPro" id="IPR002068">
    <property type="entry name" value="A-crystallin/Hsp20_dom"/>
</dbReference>
<dbReference type="InterPro" id="IPR003607">
    <property type="entry name" value="HD/PDEase_dom"/>
</dbReference>
<dbReference type="SMART" id="SM00471">
    <property type="entry name" value="HDc"/>
    <property type="match status" value="1"/>
</dbReference>
<dbReference type="EMBL" id="CAJNRD030001122">
    <property type="protein sequence ID" value="CAG5100938.1"/>
    <property type="molecule type" value="Genomic_DNA"/>
</dbReference>
<comment type="similarity">
    <text evidence="3">Belongs to the cyclic nucleotide phosphodiesterase family. PDE8 subfamily.</text>
</comment>
<feature type="domain" description="SHSP" evidence="10">
    <location>
        <begin position="796"/>
        <end position="905"/>
    </location>
</feature>
<evidence type="ECO:0000256" key="6">
    <source>
        <dbReference type="ARBA" id="ARBA00022801"/>
    </source>
</evidence>
<evidence type="ECO:0000256" key="2">
    <source>
        <dbReference type="ARBA" id="ARBA00004703"/>
    </source>
</evidence>
<dbReference type="InterPro" id="IPR001436">
    <property type="entry name" value="Alpha-crystallin/sHSP_animal"/>
</dbReference>
<evidence type="ECO:0000313" key="13">
    <source>
        <dbReference type="EMBL" id="CAG5100938.1"/>
    </source>
</evidence>
<evidence type="ECO:0000259" key="10">
    <source>
        <dbReference type="PROSITE" id="PS01031"/>
    </source>
</evidence>
<dbReference type="NCBIfam" id="TIGR00229">
    <property type="entry name" value="sensory_box"/>
    <property type="match status" value="1"/>
</dbReference>
<dbReference type="GO" id="GO:0046872">
    <property type="term" value="F:metal ion binding"/>
    <property type="evidence" value="ECO:0007669"/>
    <property type="project" value="UniProtKB-KW"/>
</dbReference>
<dbReference type="Gene3D" id="1.10.1300.10">
    <property type="entry name" value="3'5'-cyclic nucleotide phosphodiesterase, catalytic domain"/>
    <property type="match status" value="1"/>
</dbReference>
<dbReference type="InterPro" id="IPR000014">
    <property type="entry name" value="PAS"/>
</dbReference>
<dbReference type="UniPathway" id="UPA00762">
    <property type="reaction ID" value="UER00747"/>
</dbReference>
<dbReference type="PROSITE" id="PS01031">
    <property type="entry name" value="SHSP"/>
    <property type="match status" value="1"/>
</dbReference>
<comment type="pathway">
    <text evidence="2">Purine metabolism; 3',5'-cyclic AMP degradation; AMP from 3',5'-cyclic AMP: step 1/1.</text>
</comment>
<evidence type="ECO:0000256" key="9">
    <source>
        <dbReference type="RuleBase" id="RU003616"/>
    </source>
</evidence>